<evidence type="ECO:0008006" key="2">
    <source>
        <dbReference type="Google" id="ProtNLM"/>
    </source>
</evidence>
<sequence length="164" mass="18599">MGIEENMNNGKTALWFLTALQRFPWATHFGKLDMDTFPFLHKLVHRMAEGRNDACPLGPYEFIGAPDDRHVGNFSVSCPRESCDRFAPQLEVWNHMNGGFYALSRPLAEKLSWEETPRGGGEDCATTWLVIHASWRHGFCVVPRALDSWHHGGKASDPDFANHF</sequence>
<name>A0A7S1MQG0_ALECA</name>
<proteinExistence type="predicted"/>
<accession>A0A7S1MQG0</accession>
<dbReference type="AlphaFoldDB" id="A0A7S1MQG0"/>
<evidence type="ECO:0000313" key="1">
    <source>
        <dbReference type="EMBL" id="CAD9136267.1"/>
    </source>
</evidence>
<organism evidence="1">
    <name type="scientific">Alexandrium catenella</name>
    <name type="common">Red tide dinoflagellate</name>
    <name type="synonym">Gonyaulax catenella</name>
    <dbReference type="NCBI Taxonomy" id="2925"/>
    <lineage>
        <taxon>Eukaryota</taxon>
        <taxon>Sar</taxon>
        <taxon>Alveolata</taxon>
        <taxon>Dinophyceae</taxon>
        <taxon>Gonyaulacales</taxon>
        <taxon>Pyrocystaceae</taxon>
        <taxon>Alexandrium</taxon>
    </lineage>
</organism>
<protein>
    <recommendedName>
        <fullName evidence="2">Hexosyltransferase</fullName>
    </recommendedName>
</protein>
<gene>
    <name evidence="1" type="ORF">ACAT0790_LOCUS24665</name>
</gene>
<dbReference type="EMBL" id="HBGE01040902">
    <property type="protein sequence ID" value="CAD9136267.1"/>
    <property type="molecule type" value="Transcribed_RNA"/>
</dbReference>
<reference evidence="1" key="1">
    <citation type="submission" date="2021-01" db="EMBL/GenBank/DDBJ databases">
        <authorList>
            <person name="Corre E."/>
            <person name="Pelletier E."/>
            <person name="Niang G."/>
            <person name="Scheremetjew M."/>
            <person name="Finn R."/>
            <person name="Kale V."/>
            <person name="Holt S."/>
            <person name="Cochrane G."/>
            <person name="Meng A."/>
            <person name="Brown T."/>
            <person name="Cohen L."/>
        </authorList>
    </citation>
    <scope>NUCLEOTIDE SEQUENCE</scope>
    <source>
        <strain evidence="1">OF101</strain>
    </source>
</reference>